<evidence type="ECO:0000259" key="3">
    <source>
        <dbReference type="SMART" id="SM00849"/>
    </source>
</evidence>
<dbReference type="InterPro" id="IPR050114">
    <property type="entry name" value="UPF0173_UPF0282_UlaG_hydrolase"/>
</dbReference>
<organism evidence="4 5">
    <name type="scientific">Carboxydothermus ferrireducens DSM 11255</name>
    <dbReference type="NCBI Taxonomy" id="1119529"/>
    <lineage>
        <taxon>Bacteria</taxon>
        <taxon>Bacillati</taxon>
        <taxon>Bacillota</taxon>
        <taxon>Clostridia</taxon>
        <taxon>Thermoanaerobacterales</taxon>
        <taxon>Thermoanaerobacteraceae</taxon>
        <taxon>Carboxydothermus</taxon>
    </lineage>
</organism>
<gene>
    <name evidence="4" type="ORF">HDG70_000531</name>
</gene>
<dbReference type="Gene3D" id="3.60.15.10">
    <property type="entry name" value="Ribonuclease Z/Hydroxyacylglutathione hydrolase-like"/>
    <property type="match status" value="1"/>
</dbReference>
<comment type="caution">
    <text evidence="4">The sequence shown here is derived from an EMBL/GenBank/DDBJ whole genome shotgun (WGS) entry which is preliminary data.</text>
</comment>
<dbReference type="NCBIfam" id="NF001911">
    <property type="entry name" value="PRK00685.1"/>
    <property type="match status" value="1"/>
</dbReference>
<sequence length="226" mass="24611">MKITFLGHAGFLVEEEGLKFLFDPFLTGNPQAKIRPDEITADYILVSHGHGDHLGDTVAIAQRSGATVIGVFELCNFLARQNVKTHPMHIGGRYNFGQFTVKLTPAWHGSSFGEGPVEYLGNPCGFLLSVGGKTLYHTGDTGLFYDMKLLAEIDPVDILLVPIGGNFTMDVKDALKALELVKPKYAIPMHYNTWPVIAADVGEFQDKGRALGVAIKVLNPGEMVVL</sequence>
<keyword evidence="5" id="KW-1185">Reference proteome</keyword>
<evidence type="ECO:0000256" key="1">
    <source>
        <dbReference type="ARBA" id="ARBA00022801"/>
    </source>
</evidence>
<dbReference type="RefSeq" id="WP_028053137.1">
    <property type="nucleotide sequence ID" value="NZ_JACCBS010000001.1"/>
</dbReference>
<feature type="domain" description="Metallo-beta-lactamase" evidence="3">
    <location>
        <begin position="7"/>
        <end position="190"/>
    </location>
</feature>
<accession>A0ABX2R7C6</accession>
<dbReference type="HAMAP" id="MF_00457">
    <property type="entry name" value="UPF0173"/>
    <property type="match status" value="1"/>
</dbReference>
<dbReference type="InterPro" id="IPR022877">
    <property type="entry name" value="UPF0173"/>
</dbReference>
<name>A0ABX2R7C6_9THEO</name>
<dbReference type="Proteomes" id="UP000604066">
    <property type="component" value="Unassembled WGS sequence"/>
</dbReference>
<evidence type="ECO:0000256" key="2">
    <source>
        <dbReference type="HAMAP-Rule" id="MF_00457"/>
    </source>
</evidence>
<evidence type="ECO:0000313" key="4">
    <source>
        <dbReference type="EMBL" id="NYE56825.1"/>
    </source>
</evidence>
<dbReference type="SMART" id="SM00849">
    <property type="entry name" value="Lactamase_B"/>
    <property type="match status" value="1"/>
</dbReference>
<keyword evidence="1 2" id="KW-0378">Hydrolase</keyword>
<proteinExistence type="inferred from homology"/>
<dbReference type="PANTHER" id="PTHR43546">
    <property type="entry name" value="UPF0173 METAL-DEPENDENT HYDROLASE MJ1163-RELATED"/>
    <property type="match status" value="1"/>
</dbReference>
<protein>
    <recommendedName>
        <fullName evidence="2">UPF0173 metal-dependent hydrolase HDG70_000531</fullName>
    </recommendedName>
</protein>
<dbReference type="Pfam" id="PF13483">
    <property type="entry name" value="Lactamase_B_3"/>
    <property type="match status" value="1"/>
</dbReference>
<dbReference type="SUPFAM" id="SSF56281">
    <property type="entry name" value="Metallo-hydrolase/oxidoreductase"/>
    <property type="match status" value="1"/>
</dbReference>
<evidence type="ECO:0000313" key="5">
    <source>
        <dbReference type="Proteomes" id="UP000604066"/>
    </source>
</evidence>
<reference evidence="4 5" key="1">
    <citation type="submission" date="2020-07" db="EMBL/GenBank/DDBJ databases">
        <title>Genomic Encyclopedia of Type Strains, Phase III (KMG-III): the genomes of soil and plant-associated and newly described type strains.</title>
        <authorList>
            <person name="Whitman W."/>
        </authorList>
    </citation>
    <scope>NUCLEOTIDE SEQUENCE [LARGE SCALE GENOMIC DNA]</scope>
    <source>
        <strain evidence="4 5">DSM 11255</strain>
    </source>
</reference>
<comment type="similarity">
    <text evidence="2">Belongs to the UPF0173 family.</text>
</comment>
<dbReference type="InterPro" id="IPR001279">
    <property type="entry name" value="Metallo-B-lactamas"/>
</dbReference>
<dbReference type="InterPro" id="IPR036866">
    <property type="entry name" value="RibonucZ/Hydroxyglut_hydro"/>
</dbReference>
<dbReference type="PANTHER" id="PTHR43546:SF3">
    <property type="entry name" value="UPF0173 METAL-DEPENDENT HYDROLASE MJ1163"/>
    <property type="match status" value="1"/>
</dbReference>
<dbReference type="EMBL" id="JACCBS010000001">
    <property type="protein sequence ID" value="NYE56825.1"/>
    <property type="molecule type" value="Genomic_DNA"/>
</dbReference>